<keyword evidence="3" id="KW-0813">Transport</keyword>
<comment type="caution">
    <text evidence="10">The sequence shown here is derived from an EMBL/GenBank/DDBJ whole genome shotgun (WGS) entry which is preliminary data.</text>
</comment>
<dbReference type="Gene3D" id="1.20.1600.10">
    <property type="entry name" value="Outer membrane efflux proteins (OEP)"/>
    <property type="match status" value="1"/>
</dbReference>
<accession>A0ABW2DMA8</accession>
<organism evidence="10 11">
    <name type="scientific">Rufibacter roseus</name>
    <dbReference type="NCBI Taxonomy" id="1567108"/>
    <lineage>
        <taxon>Bacteria</taxon>
        <taxon>Pseudomonadati</taxon>
        <taxon>Bacteroidota</taxon>
        <taxon>Cytophagia</taxon>
        <taxon>Cytophagales</taxon>
        <taxon>Hymenobacteraceae</taxon>
        <taxon>Rufibacter</taxon>
    </lineage>
</organism>
<gene>
    <name evidence="10" type="ORF">ACFQHR_15240</name>
</gene>
<comment type="subcellular location">
    <subcellularLocation>
        <location evidence="1">Cell outer membrane</location>
    </subcellularLocation>
</comment>
<dbReference type="InterPro" id="IPR051906">
    <property type="entry name" value="TolC-like"/>
</dbReference>
<evidence type="ECO:0000256" key="7">
    <source>
        <dbReference type="ARBA" id="ARBA00023237"/>
    </source>
</evidence>
<reference evidence="11" key="1">
    <citation type="journal article" date="2019" name="Int. J. Syst. Evol. Microbiol.">
        <title>The Global Catalogue of Microorganisms (GCM) 10K type strain sequencing project: providing services to taxonomists for standard genome sequencing and annotation.</title>
        <authorList>
            <consortium name="The Broad Institute Genomics Platform"/>
            <consortium name="The Broad Institute Genome Sequencing Center for Infectious Disease"/>
            <person name="Wu L."/>
            <person name="Ma J."/>
        </authorList>
    </citation>
    <scope>NUCLEOTIDE SEQUENCE [LARGE SCALE GENOMIC DNA]</scope>
    <source>
        <strain evidence="11">CGMCC 4.7393</strain>
    </source>
</reference>
<dbReference type="SUPFAM" id="SSF56954">
    <property type="entry name" value="Outer membrane efflux proteins (OEP)"/>
    <property type="match status" value="1"/>
</dbReference>
<dbReference type="InterPro" id="IPR003423">
    <property type="entry name" value="OMP_efflux"/>
</dbReference>
<dbReference type="PANTHER" id="PTHR30026:SF20">
    <property type="entry name" value="OUTER MEMBRANE PROTEIN TOLC"/>
    <property type="match status" value="1"/>
</dbReference>
<keyword evidence="7" id="KW-0998">Cell outer membrane</keyword>
<keyword evidence="6" id="KW-0472">Membrane</keyword>
<dbReference type="Pfam" id="PF02321">
    <property type="entry name" value="OEP"/>
    <property type="match status" value="1"/>
</dbReference>
<evidence type="ECO:0000256" key="1">
    <source>
        <dbReference type="ARBA" id="ARBA00004442"/>
    </source>
</evidence>
<keyword evidence="4" id="KW-1134">Transmembrane beta strand</keyword>
<keyword evidence="8" id="KW-0175">Coiled coil</keyword>
<protein>
    <submittedName>
        <fullName evidence="10">TolC family protein</fullName>
    </submittedName>
</protein>
<evidence type="ECO:0000256" key="4">
    <source>
        <dbReference type="ARBA" id="ARBA00022452"/>
    </source>
</evidence>
<comment type="similarity">
    <text evidence="2">Belongs to the outer membrane factor (OMF) (TC 1.B.17) family.</text>
</comment>
<keyword evidence="11" id="KW-1185">Reference proteome</keyword>
<dbReference type="RefSeq" id="WP_066624303.1">
    <property type="nucleotide sequence ID" value="NZ_JBHSYQ010000008.1"/>
</dbReference>
<evidence type="ECO:0000313" key="11">
    <source>
        <dbReference type="Proteomes" id="UP001596405"/>
    </source>
</evidence>
<keyword evidence="9" id="KW-0732">Signal</keyword>
<evidence type="ECO:0000256" key="3">
    <source>
        <dbReference type="ARBA" id="ARBA00022448"/>
    </source>
</evidence>
<feature type="signal peptide" evidence="9">
    <location>
        <begin position="1"/>
        <end position="21"/>
    </location>
</feature>
<keyword evidence="5" id="KW-0812">Transmembrane</keyword>
<sequence length="452" mass="51250">MNKKHLFLSFLLVLVASFSYAQTQPQGKVLTLQEALRFAVANNENVKKALQDEQSAEYKIKETQGSGLPQLSANGRFTMNPSLPVQLLPGEIAGQPGTLVPVRFGTKYAAQGGLEVQQLIFRKSFFVGLEAANTTRDLYALRTRMSEEDVLYNVGSSYLQLLQTKEQFKNIEANLNRLDQLEKILDLQYRNDVATKVEYNRVTVNKINLENQRQTLAATYEQQLNGLKFFMGLPMDEPIEIPEATANLLNVLVPPVEDAKAILAQRVDYQTLLTQKRLNELNVKNIQAGYFPTLSGFGQLNYNAQRNQFNFFDGSQPWFQAAAVGLQLNIPIFDGFQRRNQIRQAQNEVRIVDYDISLAARNTQMALNNSIRQMEASLASIQAQERNVELAQEVYRNTNELYKEGLAPLTDVLSTEVSLREARTNLNNEQLKYQIAQLDYIRARGEIKNLLN</sequence>
<evidence type="ECO:0000256" key="8">
    <source>
        <dbReference type="SAM" id="Coils"/>
    </source>
</evidence>
<feature type="chain" id="PRO_5046439634" evidence="9">
    <location>
        <begin position="22"/>
        <end position="452"/>
    </location>
</feature>
<evidence type="ECO:0000313" key="10">
    <source>
        <dbReference type="EMBL" id="MFC6998992.1"/>
    </source>
</evidence>
<proteinExistence type="inferred from homology"/>
<feature type="coiled-coil region" evidence="8">
    <location>
        <begin position="381"/>
        <end position="439"/>
    </location>
</feature>
<name>A0ABW2DMA8_9BACT</name>
<dbReference type="Proteomes" id="UP001596405">
    <property type="component" value="Unassembled WGS sequence"/>
</dbReference>
<evidence type="ECO:0000256" key="6">
    <source>
        <dbReference type="ARBA" id="ARBA00023136"/>
    </source>
</evidence>
<dbReference type="EMBL" id="JBHSYQ010000008">
    <property type="protein sequence ID" value="MFC6998992.1"/>
    <property type="molecule type" value="Genomic_DNA"/>
</dbReference>
<dbReference type="PANTHER" id="PTHR30026">
    <property type="entry name" value="OUTER MEMBRANE PROTEIN TOLC"/>
    <property type="match status" value="1"/>
</dbReference>
<evidence type="ECO:0000256" key="9">
    <source>
        <dbReference type="SAM" id="SignalP"/>
    </source>
</evidence>
<evidence type="ECO:0000256" key="2">
    <source>
        <dbReference type="ARBA" id="ARBA00007613"/>
    </source>
</evidence>
<evidence type="ECO:0000256" key="5">
    <source>
        <dbReference type="ARBA" id="ARBA00022692"/>
    </source>
</evidence>